<proteinExistence type="predicted"/>
<dbReference type="AlphaFoldDB" id="A0A316DYS0"/>
<dbReference type="Gene3D" id="2.160.10.10">
    <property type="entry name" value="Hexapeptide repeat proteins"/>
    <property type="match status" value="1"/>
</dbReference>
<dbReference type="RefSeq" id="WP_109744147.1">
    <property type="nucleotide sequence ID" value="NZ_QGGO01000020.1"/>
</dbReference>
<dbReference type="InterPro" id="IPR011004">
    <property type="entry name" value="Trimer_LpxA-like_sf"/>
</dbReference>
<dbReference type="Proteomes" id="UP000245489">
    <property type="component" value="Unassembled WGS sequence"/>
</dbReference>
<dbReference type="PANTHER" id="PTHR23416:SF78">
    <property type="entry name" value="LIPOPOLYSACCHARIDE BIOSYNTHESIS O-ACETYL TRANSFERASE WBBJ-RELATED"/>
    <property type="match status" value="1"/>
</dbReference>
<evidence type="ECO:0000313" key="1">
    <source>
        <dbReference type="EMBL" id="PWK22389.1"/>
    </source>
</evidence>
<protein>
    <submittedName>
        <fullName evidence="1">Acetyltransferase-like isoleucine patch superfamily enzyme</fullName>
    </submittedName>
</protein>
<dbReference type="CDD" id="cd04647">
    <property type="entry name" value="LbH_MAT_like"/>
    <property type="match status" value="1"/>
</dbReference>
<dbReference type="GO" id="GO:0016740">
    <property type="term" value="F:transferase activity"/>
    <property type="evidence" value="ECO:0007669"/>
    <property type="project" value="UniProtKB-KW"/>
</dbReference>
<name>A0A316DYS0_9BACT</name>
<gene>
    <name evidence="1" type="ORF">LV89_03454</name>
</gene>
<sequence>MKTKLKNFIKSNKKLFQLFWFVRKKQVVSTLKKNIIGKNNKSQISFLSNFHNCVLEIIGHNNELIVGECSEFKNVKIFISGSHNKIVIGDRVSFVRGGEIWIEDNNCSIVVGDKTTFENVHLAATEDNSEIIIGEDCMFAYDIDVRTGDSHSILDASTNQRTNYAKSVIIGNHVWVASHCSILKGVKIGNNNIVGTRSLVIKSFLEEGCVIGGNPAGILRSGVTWERQRIKPNA</sequence>
<organism evidence="1 2">
    <name type="scientific">Arcicella aurantiaca</name>
    <dbReference type="NCBI Taxonomy" id="591202"/>
    <lineage>
        <taxon>Bacteria</taxon>
        <taxon>Pseudomonadati</taxon>
        <taxon>Bacteroidota</taxon>
        <taxon>Cytophagia</taxon>
        <taxon>Cytophagales</taxon>
        <taxon>Flectobacillaceae</taxon>
        <taxon>Arcicella</taxon>
    </lineage>
</organism>
<evidence type="ECO:0000313" key="2">
    <source>
        <dbReference type="Proteomes" id="UP000245489"/>
    </source>
</evidence>
<reference evidence="1 2" key="1">
    <citation type="submission" date="2018-05" db="EMBL/GenBank/DDBJ databases">
        <title>Genomic Encyclopedia of Archaeal and Bacterial Type Strains, Phase II (KMG-II): from individual species to whole genera.</title>
        <authorList>
            <person name="Goeker M."/>
        </authorList>
    </citation>
    <scope>NUCLEOTIDE SEQUENCE [LARGE SCALE GENOMIC DNA]</scope>
    <source>
        <strain evidence="1 2">DSM 22214</strain>
    </source>
</reference>
<dbReference type="OrthoDB" id="755870at2"/>
<accession>A0A316DYS0</accession>
<dbReference type="InterPro" id="IPR051159">
    <property type="entry name" value="Hexapeptide_acetyltransf"/>
</dbReference>
<dbReference type="EMBL" id="QGGO01000020">
    <property type="protein sequence ID" value="PWK22389.1"/>
    <property type="molecule type" value="Genomic_DNA"/>
</dbReference>
<dbReference type="SUPFAM" id="SSF51161">
    <property type="entry name" value="Trimeric LpxA-like enzymes"/>
    <property type="match status" value="1"/>
</dbReference>
<dbReference type="PANTHER" id="PTHR23416">
    <property type="entry name" value="SIALIC ACID SYNTHASE-RELATED"/>
    <property type="match status" value="1"/>
</dbReference>
<keyword evidence="2" id="KW-1185">Reference proteome</keyword>
<comment type="caution">
    <text evidence="1">The sequence shown here is derived from an EMBL/GenBank/DDBJ whole genome shotgun (WGS) entry which is preliminary data.</text>
</comment>
<keyword evidence="1" id="KW-0808">Transferase</keyword>